<evidence type="ECO:0000256" key="2">
    <source>
        <dbReference type="ARBA" id="ARBA00022898"/>
    </source>
</evidence>
<keyword evidence="2" id="KW-0663">Pyridoxal phosphate</keyword>
<dbReference type="PROSITE" id="PS00105">
    <property type="entry name" value="AA_TRANSFER_CLASS_1"/>
    <property type="match status" value="1"/>
</dbReference>
<dbReference type="Pfam" id="PF00155">
    <property type="entry name" value="Aminotran_1_2"/>
    <property type="match status" value="1"/>
</dbReference>
<keyword evidence="5" id="KW-1185">Reference proteome</keyword>
<reference evidence="4" key="1">
    <citation type="submission" date="2021-02" db="EMBL/GenBank/DDBJ databases">
        <authorList>
            <person name="Dougan E. K."/>
            <person name="Rhodes N."/>
            <person name="Thang M."/>
            <person name="Chan C."/>
        </authorList>
    </citation>
    <scope>NUCLEOTIDE SEQUENCE</scope>
</reference>
<dbReference type="AlphaFoldDB" id="A0A812QWL2"/>
<comment type="similarity">
    <text evidence="1">Belongs to the class-I pyridoxal-phosphate-dependent aminotransferase family.</text>
</comment>
<sequence length="420" mass="47164">MQPWGNGEKEDEDGVRPSFLERFFAKYEFTCEHMVSCSDCQAWTTKEVLAVADLECQQMWDSSALGYTESLGHPTLLEEIRKHYADRLGNPAQVPVQITTCVPVEGIFAAMTTLLSEGDRIVAMMPAYQALYEIARSKRCHILPWVPHFDQKGFWEFKLSDLQSILDQNITAQAPLKMLMINSPHNPTGAAFDQSQLDVVTELLSKLPQAEPPVLFSDEMYGEMIGSPAPSMVGKRNAVVLSGLSKPWGMPGLRMGWLLCSNKEHFDSITSMRDYTTLCLPPHSEILSIITLRSPETFLSRNRGIAEKNYQLLQTVLESLPQWFHPLNQHQHNERLTKWRAAVVFARLRLPLGGLTGSALPQLESASALAEFLAKEHSVCMVVSDFFEFDSFPCVRFGLGREGFPAALRQLQRALEMIAA</sequence>
<dbReference type="InterPro" id="IPR015422">
    <property type="entry name" value="PyrdxlP-dep_Trfase_small"/>
</dbReference>
<dbReference type="InterPro" id="IPR004838">
    <property type="entry name" value="NHTrfase_class1_PyrdxlP-BS"/>
</dbReference>
<comment type="caution">
    <text evidence="4">The sequence shown here is derived from an EMBL/GenBank/DDBJ whole genome shotgun (WGS) entry which is preliminary data.</text>
</comment>
<organism evidence="4 5">
    <name type="scientific">Symbiodinium natans</name>
    <dbReference type="NCBI Taxonomy" id="878477"/>
    <lineage>
        <taxon>Eukaryota</taxon>
        <taxon>Sar</taxon>
        <taxon>Alveolata</taxon>
        <taxon>Dinophyceae</taxon>
        <taxon>Suessiales</taxon>
        <taxon>Symbiodiniaceae</taxon>
        <taxon>Symbiodinium</taxon>
    </lineage>
</organism>
<feature type="domain" description="Aminotransferase class I/classII large" evidence="3">
    <location>
        <begin position="61"/>
        <end position="389"/>
    </location>
</feature>
<dbReference type="InterPro" id="IPR004839">
    <property type="entry name" value="Aminotransferase_I/II_large"/>
</dbReference>
<dbReference type="Gene3D" id="3.90.1150.10">
    <property type="entry name" value="Aspartate Aminotransferase, domain 1"/>
    <property type="match status" value="1"/>
</dbReference>
<dbReference type="Proteomes" id="UP000604046">
    <property type="component" value="Unassembled WGS sequence"/>
</dbReference>
<dbReference type="GO" id="GO:0003824">
    <property type="term" value="F:catalytic activity"/>
    <property type="evidence" value="ECO:0007669"/>
    <property type="project" value="InterPro"/>
</dbReference>
<dbReference type="EMBL" id="CAJNDS010002276">
    <property type="protein sequence ID" value="CAE7407051.1"/>
    <property type="molecule type" value="Genomic_DNA"/>
</dbReference>
<evidence type="ECO:0000256" key="1">
    <source>
        <dbReference type="ARBA" id="ARBA00007441"/>
    </source>
</evidence>
<proteinExistence type="inferred from homology"/>
<dbReference type="PANTHER" id="PTHR43510">
    <property type="entry name" value="AMINOTRANSFERASE FUNCTION, HYPOTHETICAL (EUROFUNG)"/>
    <property type="match status" value="1"/>
</dbReference>
<protein>
    <submittedName>
        <fullName evidence="4">VioD protein</fullName>
    </submittedName>
</protein>
<evidence type="ECO:0000259" key="3">
    <source>
        <dbReference type="Pfam" id="PF00155"/>
    </source>
</evidence>
<evidence type="ECO:0000313" key="5">
    <source>
        <dbReference type="Proteomes" id="UP000604046"/>
    </source>
</evidence>
<dbReference type="Gene3D" id="3.40.640.10">
    <property type="entry name" value="Type I PLP-dependent aspartate aminotransferase-like (Major domain)"/>
    <property type="match status" value="1"/>
</dbReference>
<dbReference type="OrthoDB" id="7042322at2759"/>
<dbReference type="InterPro" id="IPR015421">
    <property type="entry name" value="PyrdxlP-dep_Trfase_major"/>
</dbReference>
<gene>
    <name evidence="4" type="primary">vioD</name>
    <name evidence="4" type="ORF">SNAT2548_LOCUS22145</name>
</gene>
<dbReference type="InterPro" id="IPR015424">
    <property type="entry name" value="PyrdxlP-dep_Trfase"/>
</dbReference>
<dbReference type="CDD" id="cd00609">
    <property type="entry name" value="AAT_like"/>
    <property type="match status" value="1"/>
</dbReference>
<dbReference type="GO" id="GO:0030170">
    <property type="term" value="F:pyridoxal phosphate binding"/>
    <property type="evidence" value="ECO:0007669"/>
    <property type="project" value="InterPro"/>
</dbReference>
<dbReference type="SUPFAM" id="SSF53383">
    <property type="entry name" value="PLP-dependent transferases"/>
    <property type="match status" value="1"/>
</dbReference>
<accession>A0A812QWL2</accession>
<name>A0A812QWL2_9DINO</name>
<evidence type="ECO:0000313" key="4">
    <source>
        <dbReference type="EMBL" id="CAE7407051.1"/>
    </source>
</evidence>
<dbReference type="PANTHER" id="PTHR43510:SF1">
    <property type="entry name" value="AMINOTRANSFERASE FUNCTION, HYPOTHETICAL (EUROFUNG)"/>
    <property type="match status" value="1"/>
</dbReference>